<dbReference type="HOGENOM" id="CLU_024631_1_0_2"/>
<reference evidence="4 5" key="1">
    <citation type="journal article" date="2007" name="Proc. Natl. Acad. Sci. U.S.A.">
        <title>Genome dynamics in a natural archaeal population.</title>
        <authorList>
            <person name="Allen E.E."/>
            <person name="Tyson G.W."/>
            <person name="Whitaker R.J."/>
            <person name="Detter J.C."/>
            <person name="Richardson P.M."/>
            <person name="Banfield J.F."/>
        </authorList>
    </citation>
    <scope>NUCLEOTIDE SEQUENCE [LARGE SCALE GENOMIC DNA]</scope>
    <source>
        <strain evidence="5">fer1</strain>
    </source>
</reference>
<feature type="coiled-coil region" evidence="2">
    <location>
        <begin position="213"/>
        <end position="274"/>
    </location>
</feature>
<dbReference type="Gene3D" id="3.40.50.300">
    <property type="entry name" value="P-loop containing nucleotide triphosphate hydrolases"/>
    <property type="match status" value="2"/>
</dbReference>
<protein>
    <recommendedName>
        <fullName evidence="3">RecF/RecN/SMC N-terminal domain-containing protein</fullName>
    </recommendedName>
</protein>
<gene>
    <name evidence="4" type="ORF">FACI_IFERC00001G0013</name>
</gene>
<evidence type="ECO:0000256" key="1">
    <source>
        <dbReference type="ARBA" id="ARBA00023054"/>
    </source>
</evidence>
<sequence>MYINNIIIKNFRLYKNVNIDFNSANNKNIAIIIGDNGKGKTTFLNAIAWCLYGKESNTSKNIGLSLINNIAKNDNENEIRVSIIMTDKQKNKFEIVRALNNTNNRPQFYVLYKSEDSREYQPILDAENFIEKHFPESIMHYFLFDGEMLEEYFQNDNEKIKKEVYNLSNIELLDKVNTHIKAVLTDIKYRVRNKNIISTNKIDTEIEQINQGIDEQTRSLEKQKHDIQDAKNNRDNLRKQLQGIPSISDKEELIDAYKNELKNIKKDRDGIEIELYSTLIKEDPYIITMKESKEITEDLSNKIDKGEIPPMYKKDFLTNILDKNVCICGRDLDVDSKNLLTQLYNNTNEETNNSDSLSVLYHTLKDFDSHVNSFRNTIQNLHDKDAKLEDKFNSTSKSMEKIQNEIDGYDNEQIKIWQKELKDYDEEIENGDIKIGEINSAINQFNKQLPIKQKEYTEALKSNKETEGYRKEINFINKIIDAVKLSKDNITNNMKKQIEKTTNEIFLEIIEKQQTFKEVHISDNYSFSVKDINDEESLGTLSAGERESLALSFIAALNDITEIDVPIIADTLLGRLDPNVKENIANIFDNIFTGTQLILLVTESEFTDKFRNKIEDKCSGIFKLIYNEFINGAYTEVIRVD</sequence>
<name>S0AKV7_FERAC</name>
<accession>S0AKV7</accession>
<dbReference type="PANTHER" id="PTHR32114:SF2">
    <property type="entry name" value="ABC TRANSPORTER ABCH.3"/>
    <property type="match status" value="1"/>
</dbReference>
<feature type="domain" description="RecF/RecN/SMC N-terminal" evidence="3">
    <location>
        <begin position="2"/>
        <end position="610"/>
    </location>
</feature>
<proteinExistence type="predicted"/>
<dbReference type="Pfam" id="PF02463">
    <property type="entry name" value="SMC_N"/>
    <property type="match status" value="1"/>
</dbReference>
<dbReference type="RefSeq" id="WP_009886028.1">
    <property type="nucleotide sequence ID" value="NC_021592.1"/>
</dbReference>
<dbReference type="GeneID" id="16024157"/>
<organism evidence="4 5">
    <name type="scientific">Ferroplasma acidarmanus Fer1</name>
    <dbReference type="NCBI Taxonomy" id="333146"/>
    <lineage>
        <taxon>Archaea</taxon>
        <taxon>Methanobacteriati</taxon>
        <taxon>Thermoplasmatota</taxon>
        <taxon>Thermoplasmata</taxon>
        <taxon>Thermoplasmatales</taxon>
        <taxon>Ferroplasmaceae</taxon>
        <taxon>Ferroplasma</taxon>
    </lineage>
</organism>
<dbReference type="InterPro" id="IPR003395">
    <property type="entry name" value="RecF/RecN/SMC_N"/>
</dbReference>
<evidence type="ECO:0000313" key="5">
    <source>
        <dbReference type="Proteomes" id="UP000014660"/>
    </source>
</evidence>
<keyword evidence="5" id="KW-1185">Reference proteome</keyword>
<dbReference type="Proteomes" id="UP000014660">
    <property type="component" value="Chromosome"/>
</dbReference>
<evidence type="ECO:0000313" key="4">
    <source>
        <dbReference type="EMBL" id="AGO59993.1"/>
    </source>
</evidence>
<evidence type="ECO:0000256" key="2">
    <source>
        <dbReference type="SAM" id="Coils"/>
    </source>
</evidence>
<dbReference type="PANTHER" id="PTHR32114">
    <property type="entry name" value="ABC TRANSPORTER ABCH.3"/>
    <property type="match status" value="1"/>
</dbReference>
<keyword evidence="1 2" id="KW-0175">Coiled coil</keyword>
<dbReference type="EMBL" id="CP004145">
    <property type="protein sequence ID" value="AGO59993.1"/>
    <property type="molecule type" value="Genomic_DNA"/>
</dbReference>
<dbReference type="SUPFAM" id="SSF52540">
    <property type="entry name" value="P-loop containing nucleoside triphosphate hydrolases"/>
    <property type="match status" value="1"/>
</dbReference>
<dbReference type="InterPro" id="IPR027417">
    <property type="entry name" value="P-loop_NTPase"/>
</dbReference>
<dbReference type="AlphaFoldDB" id="S0AKV7"/>
<evidence type="ECO:0000259" key="3">
    <source>
        <dbReference type="Pfam" id="PF02463"/>
    </source>
</evidence>
<dbReference type="KEGG" id="fac:FACI_IFERC01G0013"/>